<keyword evidence="2" id="KW-1185">Reference proteome</keyword>
<sequence length="567" mass="63432">MDRRLIAAALTGDVQTLQQLFVENPLILHTPAFASAGNPLHVASAYGHVDFVKEIIRLKPDFAKEVNQDGFSPMPMASAHGQIDVVRELMKFDQKLCHLRGPERKTPLHFAAIKGRVDVVSEMLSAYGECAEDVTVQREIVLHLAVKNNQFEVVRVLVDWIRDVKKENILNMKDKQGNTVLHLATWKRESQAIHSDGSSPNMTFFVHSKKAHMRRCPLIPSIFALLLKLHWYGLDAFRTRKPMGNLSGSWLSSWTQIVTLNFYNPCFPSSILDIYHSARMENLLGNNINVKHLRIYQVTFQKRLNNKSLQVVELLLSHGANASGGLEVNATNHSGLTALDVLLSFPSEAGDREIEEIFWSAGAMRMRDLTLSPIRSPEPHGQTSVDNCISTEANLRQPNDLMEYFKFKKGRDSPGETLSALLVVAVLVATTTFQFGVNPPGGVWQEYYKPDRKNSTTSGKAYSAGQSILGSTDPVGFGIFIFFNSVGFSLSIEMIRILTTNFPLQLELQLCFFAMYVTYTNAVITIAPDGMSLFVTLTVAITPAVIALAAYFLRQHRKRHTEHTMEP</sequence>
<proteinExistence type="predicted"/>
<gene>
    <name evidence="1" type="ORF">KPL71_012379</name>
</gene>
<organism evidence="1 2">
    <name type="scientific">Citrus sinensis</name>
    <name type="common">Sweet orange</name>
    <name type="synonym">Citrus aurantium var. sinensis</name>
    <dbReference type="NCBI Taxonomy" id="2711"/>
    <lineage>
        <taxon>Eukaryota</taxon>
        <taxon>Viridiplantae</taxon>
        <taxon>Streptophyta</taxon>
        <taxon>Embryophyta</taxon>
        <taxon>Tracheophyta</taxon>
        <taxon>Spermatophyta</taxon>
        <taxon>Magnoliopsida</taxon>
        <taxon>eudicotyledons</taxon>
        <taxon>Gunneridae</taxon>
        <taxon>Pentapetalae</taxon>
        <taxon>rosids</taxon>
        <taxon>malvids</taxon>
        <taxon>Sapindales</taxon>
        <taxon>Rutaceae</taxon>
        <taxon>Aurantioideae</taxon>
        <taxon>Citrus</taxon>
    </lineage>
</organism>
<dbReference type="Proteomes" id="UP000829398">
    <property type="component" value="Chromosome 4"/>
</dbReference>
<comment type="caution">
    <text evidence="1">The sequence shown here is derived from an EMBL/GenBank/DDBJ whole genome shotgun (WGS) entry which is preliminary data.</text>
</comment>
<name>A0ACB8LAU7_CITSI</name>
<protein>
    <submittedName>
        <fullName evidence="1">ANK REP REGION domain-containing protein</fullName>
    </submittedName>
</protein>
<accession>A0ACB8LAU7</accession>
<dbReference type="EMBL" id="CM039173">
    <property type="protein sequence ID" value="KAH9770445.1"/>
    <property type="molecule type" value="Genomic_DNA"/>
</dbReference>
<evidence type="ECO:0000313" key="1">
    <source>
        <dbReference type="EMBL" id="KAH9770445.1"/>
    </source>
</evidence>
<evidence type="ECO:0000313" key="2">
    <source>
        <dbReference type="Proteomes" id="UP000829398"/>
    </source>
</evidence>
<reference evidence="2" key="1">
    <citation type="journal article" date="2023" name="Hortic. Res.">
        <title>A chromosome-level phased genome enabling allele-level studies in sweet orange: a case study on citrus Huanglongbing tolerance.</title>
        <authorList>
            <person name="Wu B."/>
            <person name="Yu Q."/>
            <person name="Deng Z."/>
            <person name="Duan Y."/>
            <person name="Luo F."/>
            <person name="Gmitter F. Jr."/>
        </authorList>
    </citation>
    <scope>NUCLEOTIDE SEQUENCE [LARGE SCALE GENOMIC DNA]</scope>
    <source>
        <strain evidence="2">cv. Valencia</strain>
    </source>
</reference>